<feature type="transmembrane region" description="Helical" evidence="15">
    <location>
        <begin position="6"/>
        <end position="22"/>
    </location>
</feature>
<dbReference type="Pfam" id="PF03605">
    <property type="entry name" value="DcuA_DcuB"/>
    <property type="match status" value="1"/>
</dbReference>
<comment type="catalytic activity">
    <reaction evidence="10">
        <text>(S)-malate(in) + succinate(out) = (S)-malate(out) + succinate(in)</text>
        <dbReference type="Rhea" id="RHEA:29327"/>
        <dbReference type="ChEBI" id="CHEBI:15589"/>
        <dbReference type="ChEBI" id="CHEBI:30031"/>
    </reaction>
    <physiologicalReaction direction="right-to-left" evidence="10">
        <dbReference type="Rhea" id="RHEA:29329"/>
    </physiologicalReaction>
</comment>
<keyword evidence="6 15" id="KW-0812">Transmembrane</keyword>
<keyword evidence="5" id="KW-0997">Cell inner membrane</keyword>
<evidence type="ECO:0000256" key="5">
    <source>
        <dbReference type="ARBA" id="ARBA00022519"/>
    </source>
</evidence>
<dbReference type="PANTHER" id="PTHR36106">
    <property type="entry name" value="ANAEROBIC C4-DICARBOXYLATE TRANSPORTER DCUB"/>
    <property type="match status" value="1"/>
</dbReference>
<dbReference type="PANTHER" id="PTHR36106:SF2">
    <property type="entry name" value="C4-DICARBOXYLATE TRANSPORTER DCUA"/>
    <property type="match status" value="1"/>
</dbReference>
<accession>A0A4U9VUQ9</accession>
<evidence type="ECO:0000256" key="13">
    <source>
        <dbReference type="ARBA" id="ARBA00039380"/>
    </source>
</evidence>
<dbReference type="InterPro" id="IPR004668">
    <property type="entry name" value="Anaer_Dcu_memb_transpt"/>
</dbReference>
<feature type="region of interest" description="Disordered" evidence="14">
    <location>
        <begin position="97"/>
        <end position="121"/>
    </location>
</feature>
<keyword evidence="7 15" id="KW-1133">Transmembrane helix</keyword>
<dbReference type="GO" id="GO:0015556">
    <property type="term" value="F:C4-dicarboxylate transmembrane transporter activity"/>
    <property type="evidence" value="ECO:0007669"/>
    <property type="project" value="InterPro"/>
</dbReference>
<evidence type="ECO:0000256" key="12">
    <source>
        <dbReference type="ARBA" id="ARBA00036117"/>
    </source>
</evidence>
<evidence type="ECO:0000256" key="4">
    <source>
        <dbReference type="ARBA" id="ARBA00022475"/>
    </source>
</evidence>
<evidence type="ECO:0000256" key="9">
    <source>
        <dbReference type="ARBA" id="ARBA00034237"/>
    </source>
</evidence>
<comment type="subcellular location">
    <subcellularLocation>
        <location evidence="1">Cell inner membrane</location>
        <topology evidence="1">Multi-pass membrane protein</topology>
    </subcellularLocation>
</comment>
<keyword evidence="3" id="KW-0813">Transport</keyword>
<evidence type="ECO:0000256" key="3">
    <source>
        <dbReference type="ARBA" id="ARBA00022448"/>
    </source>
</evidence>
<comment type="catalytic activity">
    <reaction evidence="9">
        <text>L-aspartate(in) + succinate(out) = L-aspartate(out) + succinate(in)</text>
        <dbReference type="Rhea" id="RHEA:29343"/>
        <dbReference type="ChEBI" id="CHEBI:29991"/>
        <dbReference type="ChEBI" id="CHEBI:30031"/>
    </reaction>
    <physiologicalReaction direction="right-to-left" evidence="9">
        <dbReference type="Rhea" id="RHEA:29345"/>
    </physiologicalReaction>
</comment>
<dbReference type="AlphaFoldDB" id="A0A4U9VUQ9"/>
<comment type="catalytic activity">
    <reaction evidence="12">
        <text>fumarate(in) + L-aspartate(out) = fumarate(out) + L-aspartate(in)</text>
        <dbReference type="Rhea" id="RHEA:72459"/>
        <dbReference type="ChEBI" id="CHEBI:29806"/>
        <dbReference type="ChEBI" id="CHEBI:29991"/>
    </reaction>
    <physiologicalReaction direction="left-to-right" evidence="12">
        <dbReference type="Rhea" id="RHEA:72460"/>
    </physiologicalReaction>
</comment>
<evidence type="ECO:0000256" key="6">
    <source>
        <dbReference type="ARBA" id="ARBA00022692"/>
    </source>
</evidence>
<evidence type="ECO:0000256" key="15">
    <source>
        <dbReference type="SAM" id="Phobius"/>
    </source>
</evidence>
<evidence type="ECO:0000256" key="2">
    <source>
        <dbReference type="ARBA" id="ARBA00006413"/>
    </source>
</evidence>
<evidence type="ECO:0000256" key="10">
    <source>
        <dbReference type="ARBA" id="ARBA00034284"/>
    </source>
</evidence>
<comment type="similarity">
    <text evidence="2">Belongs to the DcuA/DcuB transporter (TC 2.A.13.1) family.</text>
</comment>
<evidence type="ECO:0000256" key="7">
    <source>
        <dbReference type="ARBA" id="ARBA00022989"/>
    </source>
</evidence>
<evidence type="ECO:0000313" key="16">
    <source>
        <dbReference type="EMBL" id="VTR51276.1"/>
    </source>
</evidence>
<evidence type="ECO:0000256" key="11">
    <source>
        <dbReference type="ARBA" id="ARBA00034287"/>
    </source>
</evidence>
<evidence type="ECO:0000256" key="14">
    <source>
        <dbReference type="SAM" id="MobiDB-lite"/>
    </source>
</evidence>
<organism evidence="16">
    <name type="scientific">Serratia fonticola</name>
    <dbReference type="NCBI Taxonomy" id="47917"/>
    <lineage>
        <taxon>Bacteria</taxon>
        <taxon>Pseudomonadati</taxon>
        <taxon>Pseudomonadota</taxon>
        <taxon>Gammaproteobacteria</taxon>
        <taxon>Enterobacterales</taxon>
        <taxon>Yersiniaceae</taxon>
        <taxon>Serratia</taxon>
    </lineage>
</organism>
<dbReference type="EMBL" id="CABEEZ010000123">
    <property type="protein sequence ID" value="VTR51276.1"/>
    <property type="molecule type" value="Genomic_DNA"/>
</dbReference>
<protein>
    <recommendedName>
        <fullName evidence="13">C4-dicarboxylate transporter DcuA</fullName>
    </recommendedName>
</protein>
<dbReference type="GO" id="GO:0005886">
    <property type="term" value="C:plasma membrane"/>
    <property type="evidence" value="ECO:0007669"/>
    <property type="project" value="UniProtKB-SubCell"/>
</dbReference>
<evidence type="ECO:0000256" key="8">
    <source>
        <dbReference type="ARBA" id="ARBA00023136"/>
    </source>
</evidence>
<gene>
    <name evidence="16" type="primary">dcuA_2</name>
    <name evidence="16" type="ORF">NCTC12965_06134</name>
</gene>
<keyword evidence="8 15" id="KW-0472">Membrane</keyword>
<evidence type="ECO:0000256" key="1">
    <source>
        <dbReference type="ARBA" id="ARBA00004429"/>
    </source>
</evidence>
<reference evidence="16" key="1">
    <citation type="submission" date="2019-05" db="EMBL/GenBank/DDBJ databases">
        <authorList>
            <consortium name="Pathogen Informatics"/>
        </authorList>
    </citation>
    <scope>NUCLEOTIDE SEQUENCE [LARGE SCALE GENOMIC DNA]</scope>
    <source>
        <strain evidence="16">NCTC12965</strain>
    </source>
</reference>
<comment type="catalytic activity">
    <reaction evidence="11">
        <text>fumarate(in) + succinate(out) = fumarate(out) + succinate(in)</text>
        <dbReference type="Rhea" id="RHEA:29323"/>
        <dbReference type="ChEBI" id="CHEBI:29806"/>
        <dbReference type="ChEBI" id="CHEBI:30031"/>
    </reaction>
    <physiologicalReaction direction="right-to-left" evidence="11">
        <dbReference type="Rhea" id="RHEA:29325"/>
    </physiologicalReaction>
</comment>
<proteinExistence type="inferred from homology"/>
<feature type="transmembrane region" description="Helical" evidence="15">
    <location>
        <begin position="59"/>
        <end position="81"/>
    </location>
</feature>
<sequence length="121" mass="13613">MVVIPSTFLAVILMSLLVTWLFDSKLSDDPVYQKRFEEGLVALRGENVIVIKPRAKTSVLLFLAGVLSVVAYASSTAQAWVCDDAADEHHQCHLDHHAERGHPDHHPVSHRNRPDFELQHL</sequence>
<keyword evidence="4" id="KW-1003">Cell membrane</keyword>
<name>A0A4U9VUQ9_SERFO</name>